<name>A0A5B9QTQ2_9BACT</name>
<dbReference type="KEGG" id="bgok:Pr1d_46440"/>
<dbReference type="Proteomes" id="UP000323917">
    <property type="component" value="Chromosome"/>
</dbReference>
<dbReference type="EMBL" id="CP042913">
    <property type="protein sequence ID" value="QEG37303.1"/>
    <property type="molecule type" value="Genomic_DNA"/>
</dbReference>
<gene>
    <name evidence="1" type="ORF">Pr1d_46440</name>
</gene>
<evidence type="ECO:0000313" key="2">
    <source>
        <dbReference type="Proteomes" id="UP000323917"/>
    </source>
</evidence>
<dbReference type="AlphaFoldDB" id="A0A5B9QTQ2"/>
<accession>A0A5B9QTQ2</accession>
<proteinExistence type="predicted"/>
<evidence type="ECO:0000313" key="1">
    <source>
        <dbReference type="EMBL" id="QEG37303.1"/>
    </source>
</evidence>
<keyword evidence="2" id="KW-1185">Reference proteome</keyword>
<organism evidence="1 2">
    <name type="scientific">Bythopirellula goksoeyrii</name>
    <dbReference type="NCBI Taxonomy" id="1400387"/>
    <lineage>
        <taxon>Bacteria</taxon>
        <taxon>Pseudomonadati</taxon>
        <taxon>Planctomycetota</taxon>
        <taxon>Planctomycetia</taxon>
        <taxon>Pirellulales</taxon>
        <taxon>Lacipirellulaceae</taxon>
        <taxon>Bythopirellula</taxon>
    </lineage>
</organism>
<reference evidence="1 2" key="1">
    <citation type="submission" date="2019-08" db="EMBL/GenBank/DDBJ databases">
        <title>Deep-cultivation of Planctomycetes and their phenomic and genomic characterization uncovers novel biology.</title>
        <authorList>
            <person name="Wiegand S."/>
            <person name="Jogler M."/>
            <person name="Boedeker C."/>
            <person name="Pinto D."/>
            <person name="Vollmers J."/>
            <person name="Rivas-Marin E."/>
            <person name="Kohn T."/>
            <person name="Peeters S.H."/>
            <person name="Heuer A."/>
            <person name="Rast P."/>
            <person name="Oberbeckmann S."/>
            <person name="Bunk B."/>
            <person name="Jeske O."/>
            <person name="Meyerdierks A."/>
            <person name="Storesund J.E."/>
            <person name="Kallscheuer N."/>
            <person name="Luecker S."/>
            <person name="Lage O.M."/>
            <person name="Pohl T."/>
            <person name="Merkel B.J."/>
            <person name="Hornburger P."/>
            <person name="Mueller R.-W."/>
            <person name="Bruemmer F."/>
            <person name="Labrenz M."/>
            <person name="Spormann A.M."/>
            <person name="Op den Camp H."/>
            <person name="Overmann J."/>
            <person name="Amann R."/>
            <person name="Jetten M.S.M."/>
            <person name="Mascher T."/>
            <person name="Medema M.H."/>
            <person name="Devos D.P."/>
            <person name="Kaster A.-K."/>
            <person name="Ovreas L."/>
            <person name="Rohde M."/>
            <person name="Galperin M.Y."/>
            <person name="Jogler C."/>
        </authorList>
    </citation>
    <scope>NUCLEOTIDE SEQUENCE [LARGE SCALE GENOMIC DNA]</scope>
    <source>
        <strain evidence="1 2">Pr1d</strain>
    </source>
</reference>
<sequence length="69" mass="7500">MTRSAAPALRNRGLRGELSYFSLIACMSSCFWVGERFVVGDMKDVDHLIDEGAGLGVADYLSEVEESIG</sequence>
<protein>
    <submittedName>
        <fullName evidence="1">Uncharacterized protein</fullName>
    </submittedName>
</protein>